<feature type="transmembrane region" description="Helical" evidence="1">
    <location>
        <begin position="267"/>
        <end position="291"/>
    </location>
</feature>
<evidence type="ECO:0000256" key="1">
    <source>
        <dbReference type="SAM" id="Phobius"/>
    </source>
</evidence>
<evidence type="ECO:0000313" key="3">
    <source>
        <dbReference type="Proteomes" id="UP000198660"/>
    </source>
</evidence>
<dbReference type="OrthoDB" id="2987886at2"/>
<keyword evidence="1" id="KW-0812">Transmembrane</keyword>
<reference evidence="3" key="1">
    <citation type="submission" date="2016-10" db="EMBL/GenBank/DDBJ databases">
        <authorList>
            <person name="Varghese N."/>
            <person name="Submissions S."/>
        </authorList>
    </citation>
    <scope>NUCLEOTIDE SEQUENCE [LARGE SCALE GENOMIC DNA]</scope>
    <source>
        <strain evidence="3">DSM 45789</strain>
    </source>
</reference>
<sequence length="305" mass="34525">MSRFADLRFGLLTFGLFILLIVSFMLPPISFVTIWFLPLPFFLHGARFGGRSLAFPVALSGLFILLLFPHILLFSLFAFGVATGAAMGLLYRRDRVAGTDVVLGGVVTAWISMIILVILAASFTHLFSELATNWDKQWHLMEQQMKSMGTGESLPDPADLRKVLPGMMLLLLIPFPIFTFLLGRRFLSRSGLPRKELLPFRSWRLPRSFVYFYFVTLIGILLQSSFDWGSFNLLFSNAVALLYVLFIFQGWSLIAYLLYARGKSGRWMIIVIAISLILTPATVLIHLLGILDSGTQLRHRIKEKR</sequence>
<feature type="transmembrane region" description="Helical" evidence="1">
    <location>
        <begin position="208"/>
        <end position="226"/>
    </location>
</feature>
<feature type="transmembrane region" description="Helical" evidence="1">
    <location>
        <begin position="57"/>
        <end position="90"/>
    </location>
</feature>
<dbReference type="Pfam" id="PF09991">
    <property type="entry name" value="DUF2232"/>
    <property type="match status" value="1"/>
</dbReference>
<feature type="transmembrane region" description="Helical" evidence="1">
    <location>
        <begin position="102"/>
        <end position="127"/>
    </location>
</feature>
<organism evidence="2 3">
    <name type="scientific">Marininema halotolerans</name>
    <dbReference type="NCBI Taxonomy" id="1155944"/>
    <lineage>
        <taxon>Bacteria</taxon>
        <taxon>Bacillati</taxon>
        <taxon>Bacillota</taxon>
        <taxon>Bacilli</taxon>
        <taxon>Bacillales</taxon>
        <taxon>Thermoactinomycetaceae</taxon>
        <taxon>Marininema</taxon>
    </lineage>
</organism>
<protein>
    <submittedName>
        <fullName evidence="2">Uncharacterized conserved protein YybS, DUF2232 family</fullName>
    </submittedName>
</protein>
<keyword evidence="3" id="KW-1185">Reference proteome</keyword>
<feature type="transmembrane region" description="Helical" evidence="1">
    <location>
        <begin position="238"/>
        <end position="260"/>
    </location>
</feature>
<dbReference type="InterPro" id="IPR018710">
    <property type="entry name" value="DUF2232"/>
</dbReference>
<dbReference type="AlphaFoldDB" id="A0A1I6P9X1"/>
<evidence type="ECO:0000313" key="2">
    <source>
        <dbReference type="EMBL" id="SFS36953.1"/>
    </source>
</evidence>
<feature type="transmembrane region" description="Helical" evidence="1">
    <location>
        <begin position="163"/>
        <end position="187"/>
    </location>
</feature>
<dbReference type="EMBL" id="FPAA01000001">
    <property type="protein sequence ID" value="SFS36953.1"/>
    <property type="molecule type" value="Genomic_DNA"/>
</dbReference>
<name>A0A1I6P9X1_9BACL</name>
<gene>
    <name evidence="2" type="ORF">SAMN05444972_101452</name>
</gene>
<keyword evidence="1" id="KW-0472">Membrane</keyword>
<accession>A0A1I6P9X1</accession>
<dbReference type="PANTHER" id="PTHR41324:SF1">
    <property type="entry name" value="DUF2232 DOMAIN-CONTAINING PROTEIN"/>
    <property type="match status" value="1"/>
</dbReference>
<proteinExistence type="predicted"/>
<feature type="transmembrane region" description="Helical" evidence="1">
    <location>
        <begin position="12"/>
        <end position="37"/>
    </location>
</feature>
<dbReference type="Proteomes" id="UP000198660">
    <property type="component" value="Unassembled WGS sequence"/>
</dbReference>
<keyword evidence="1" id="KW-1133">Transmembrane helix</keyword>
<dbReference type="PANTHER" id="PTHR41324">
    <property type="entry name" value="MEMBRANE PROTEIN-RELATED"/>
    <property type="match status" value="1"/>
</dbReference>
<dbReference type="RefSeq" id="WP_091833176.1">
    <property type="nucleotide sequence ID" value="NZ_FPAA01000001.1"/>
</dbReference>